<dbReference type="EMBL" id="JAPXFL010000012">
    <property type="protein sequence ID" value="KAK9499068.1"/>
    <property type="molecule type" value="Genomic_DNA"/>
</dbReference>
<evidence type="ECO:0000313" key="2">
    <source>
        <dbReference type="Proteomes" id="UP001461498"/>
    </source>
</evidence>
<keyword evidence="2" id="KW-1185">Reference proteome</keyword>
<protein>
    <submittedName>
        <fullName evidence="1">Uncharacterized protein</fullName>
    </submittedName>
</protein>
<accession>A0AAW1CQF8</accession>
<organism evidence="1 2">
    <name type="scientific">Rhynocoris fuscipes</name>
    <dbReference type="NCBI Taxonomy" id="488301"/>
    <lineage>
        <taxon>Eukaryota</taxon>
        <taxon>Metazoa</taxon>
        <taxon>Ecdysozoa</taxon>
        <taxon>Arthropoda</taxon>
        <taxon>Hexapoda</taxon>
        <taxon>Insecta</taxon>
        <taxon>Pterygota</taxon>
        <taxon>Neoptera</taxon>
        <taxon>Paraneoptera</taxon>
        <taxon>Hemiptera</taxon>
        <taxon>Heteroptera</taxon>
        <taxon>Panheteroptera</taxon>
        <taxon>Cimicomorpha</taxon>
        <taxon>Reduviidae</taxon>
        <taxon>Harpactorinae</taxon>
        <taxon>Harpactorini</taxon>
        <taxon>Rhynocoris</taxon>
    </lineage>
</organism>
<name>A0AAW1CQF8_9HEMI</name>
<dbReference type="AlphaFoldDB" id="A0AAW1CQF8"/>
<dbReference type="Proteomes" id="UP001461498">
    <property type="component" value="Unassembled WGS sequence"/>
</dbReference>
<sequence>MIFSINNEVDAVELIGKTRSTCFEGFISNKCSQSHTAKVHCFQHKLPKTNRPKIIKNQRKINRNSNQILKLKHFKEFHDLLLQYVLISMRWHQLLKY</sequence>
<reference evidence="1 2" key="1">
    <citation type="submission" date="2022-12" db="EMBL/GenBank/DDBJ databases">
        <title>Chromosome-level genome assembly of true bugs.</title>
        <authorList>
            <person name="Ma L."/>
            <person name="Li H."/>
        </authorList>
    </citation>
    <scope>NUCLEOTIDE SEQUENCE [LARGE SCALE GENOMIC DNA]</scope>
    <source>
        <strain evidence="1">Lab_2022b</strain>
    </source>
</reference>
<comment type="caution">
    <text evidence="1">The sequence shown here is derived from an EMBL/GenBank/DDBJ whole genome shotgun (WGS) entry which is preliminary data.</text>
</comment>
<evidence type="ECO:0000313" key="1">
    <source>
        <dbReference type="EMBL" id="KAK9499068.1"/>
    </source>
</evidence>
<gene>
    <name evidence="1" type="ORF">O3M35_003581</name>
</gene>
<proteinExistence type="predicted"/>